<evidence type="ECO:0000313" key="3">
    <source>
        <dbReference type="Proteomes" id="UP000323876"/>
    </source>
</evidence>
<name>A0A5N0DKX1_9NOCA</name>
<feature type="compositionally biased region" description="Basic and acidic residues" evidence="1">
    <location>
        <begin position="125"/>
        <end position="137"/>
    </location>
</feature>
<dbReference type="EMBL" id="VXLC01000051">
    <property type="protein sequence ID" value="KAA8877336.1"/>
    <property type="molecule type" value="Genomic_DNA"/>
</dbReference>
<dbReference type="OrthoDB" id="4568218at2"/>
<feature type="compositionally biased region" description="Basic and acidic residues" evidence="1">
    <location>
        <begin position="156"/>
        <end position="166"/>
    </location>
</feature>
<reference evidence="2 3" key="1">
    <citation type="submission" date="2019-09" db="EMBL/GenBank/DDBJ databases">
        <authorList>
            <person name="Wang X."/>
        </authorList>
    </citation>
    <scope>NUCLEOTIDE SEQUENCE [LARGE SCALE GENOMIC DNA]</scope>
    <source>
        <strain evidence="2 3">CICC 11023</strain>
    </source>
</reference>
<dbReference type="Proteomes" id="UP000323876">
    <property type="component" value="Unassembled WGS sequence"/>
</dbReference>
<proteinExistence type="predicted"/>
<gene>
    <name evidence="2" type="ORF">F3087_45010</name>
</gene>
<feature type="compositionally biased region" description="Basic and acidic residues" evidence="1">
    <location>
        <begin position="405"/>
        <end position="418"/>
    </location>
</feature>
<sequence length="479" mass="53367">MAQPDRDNTGARRSTDAGREAIQAIRTLVDARDIRAAKQQLRRIRTHLDDPTWAMIGEIANTLRYKTHDVAITKLRKLWRDNEQHRALIEACVPKTDQHQYIPDTQPAATTRTDPPWRRPGRVARRVDETKRTDPRQRTGSAGAARVDAYEDQLTTEERKEQGTPRPELIVDRRDYDRDAVARVTEPLCVSCRLERASIDRWTGQITTGHGDDGLCGTCREDGRTGIPELPLGHSRSQAIRARLDTIATNFDSHNPGLFRHEWRYGDRLTKSVTADWVKQRNPNGVVRQTATTKLIDLNGECTECGDWRQLRDDLCADCHKGLNGDIVIVGSLDPLAIKGTFKKDINDDAAIEDQTVVDGGVGRPEKASYLEEFMQRLEAGGSEDDSAAVMPADHDTAAAITAFRREGSSGPRSDRVNPRCPDSGASAPDIKQRNRKEVVKSSSNAMNAGLKPSEESAGRRRQQARSQATTATGRARRM</sequence>
<dbReference type="RefSeq" id="WP_150408346.1">
    <property type="nucleotide sequence ID" value="NZ_VXLC01000051.1"/>
</dbReference>
<organism evidence="2 3">
    <name type="scientific">Nocardia colli</name>
    <dbReference type="NCBI Taxonomy" id="2545717"/>
    <lineage>
        <taxon>Bacteria</taxon>
        <taxon>Bacillati</taxon>
        <taxon>Actinomycetota</taxon>
        <taxon>Actinomycetes</taxon>
        <taxon>Mycobacteriales</taxon>
        <taxon>Nocardiaceae</taxon>
        <taxon>Nocardia</taxon>
    </lineage>
</organism>
<accession>A0A5N0DKX1</accession>
<comment type="caution">
    <text evidence="2">The sequence shown here is derived from an EMBL/GenBank/DDBJ whole genome shotgun (WGS) entry which is preliminary data.</text>
</comment>
<dbReference type="AlphaFoldDB" id="A0A5N0DKX1"/>
<keyword evidence="3" id="KW-1185">Reference proteome</keyword>
<feature type="region of interest" description="Disordered" evidence="1">
    <location>
        <begin position="405"/>
        <end position="479"/>
    </location>
</feature>
<evidence type="ECO:0000256" key="1">
    <source>
        <dbReference type="SAM" id="MobiDB-lite"/>
    </source>
</evidence>
<feature type="region of interest" description="Disordered" evidence="1">
    <location>
        <begin position="105"/>
        <end position="166"/>
    </location>
</feature>
<evidence type="ECO:0000313" key="2">
    <source>
        <dbReference type="EMBL" id="KAA8877336.1"/>
    </source>
</evidence>
<feature type="compositionally biased region" description="Basic and acidic residues" evidence="1">
    <location>
        <begin position="431"/>
        <end position="440"/>
    </location>
</feature>
<protein>
    <submittedName>
        <fullName evidence="2">Uncharacterized protein</fullName>
    </submittedName>
</protein>
<feature type="compositionally biased region" description="Low complexity" evidence="1">
    <location>
        <begin position="465"/>
        <end position="479"/>
    </location>
</feature>